<evidence type="ECO:0000313" key="3">
    <source>
        <dbReference type="Proteomes" id="UP001320420"/>
    </source>
</evidence>
<feature type="transmembrane region" description="Helical" evidence="1">
    <location>
        <begin position="51"/>
        <end position="74"/>
    </location>
</feature>
<proteinExistence type="predicted"/>
<keyword evidence="3" id="KW-1185">Reference proteome</keyword>
<protein>
    <submittedName>
        <fullName evidence="2">Uncharacterized protein</fullName>
    </submittedName>
</protein>
<keyword evidence="1" id="KW-0812">Transmembrane</keyword>
<organism evidence="2 3">
    <name type="scientific">Diatrype stigma</name>
    <dbReference type="NCBI Taxonomy" id="117547"/>
    <lineage>
        <taxon>Eukaryota</taxon>
        <taxon>Fungi</taxon>
        <taxon>Dikarya</taxon>
        <taxon>Ascomycota</taxon>
        <taxon>Pezizomycotina</taxon>
        <taxon>Sordariomycetes</taxon>
        <taxon>Xylariomycetidae</taxon>
        <taxon>Xylariales</taxon>
        <taxon>Diatrypaceae</taxon>
        <taxon>Diatrype</taxon>
    </lineage>
</organism>
<dbReference type="AlphaFoldDB" id="A0AAN9YTZ7"/>
<dbReference type="Proteomes" id="UP001320420">
    <property type="component" value="Unassembled WGS sequence"/>
</dbReference>
<keyword evidence="1" id="KW-1133">Transmembrane helix</keyword>
<evidence type="ECO:0000256" key="1">
    <source>
        <dbReference type="SAM" id="Phobius"/>
    </source>
</evidence>
<comment type="caution">
    <text evidence="2">The sequence shown here is derived from an EMBL/GenBank/DDBJ whole genome shotgun (WGS) entry which is preliminary data.</text>
</comment>
<feature type="transmembrane region" description="Helical" evidence="1">
    <location>
        <begin position="7"/>
        <end position="31"/>
    </location>
</feature>
<keyword evidence="1" id="KW-0472">Membrane</keyword>
<sequence length="224" mass="24316">MEALWLIVFRIILSAIILGQTIGTAYFATVVNHEIGPYFVSQAMEAEAKRAQLIFVYLVLSTIATAISFFNLAMSICTCGQNRKEKNQAAFCRSLFTFIMACVGVVVIVFAIISAKTLWLWSPYFHANGQDNLARKARELAVLIIVVLAVNGCVVLFSIGACLVACVAKRGSEATDTNEAADKMSQEQVHGDVEAQLGVAGTIQHPEKAVVPKERETNNSVTSL</sequence>
<reference evidence="2 3" key="1">
    <citation type="submission" date="2024-02" db="EMBL/GenBank/DDBJ databases">
        <title>De novo assembly and annotation of 12 fungi associated with fruit tree decline syndrome in Ontario, Canada.</title>
        <authorList>
            <person name="Sulman M."/>
            <person name="Ellouze W."/>
            <person name="Ilyukhin E."/>
        </authorList>
    </citation>
    <scope>NUCLEOTIDE SEQUENCE [LARGE SCALE GENOMIC DNA]</scope>
    <source>
        <strain evidence="2 3">M11/M66-122</strain>
    </source>
</reference>
<evidence type="ECO:0000313" key="2">
    <source>
        <dbReference type="EMBL" id="KAK7753905.1"/>
    </source>
</evidence>
<gene>
    <name evidence="2" type="ORF">SLS62_004002</name>
</gene>
<accession>A0AAN9YTZ7</accession>
<feature type="transmembrane region" description="Helical" evidence="1">
    <location>
        <begin position="95"/>
        <end position="121"/>
    </location>
</feature>
<name>A0AAN9YTZ7_9PEZI</name>
<dbReference type="EMBL" id="JAKJXP020000024">
    <property type="protein sequence ID" value="KAK7753905.1"/>
    <property type="molecule type" value="Genomic_DNA"/>
</dbReference>
<feature type="transmembrane region" description="Helical" evidence="1">
    <location>
        <begin position="141"/>
        <end position="168"/>
    </location>
</feature>